<dbReference type="EMBL" id="ML978123">
    <property type="protein sequence ID" value="KAF2101851.1"/>
    <property type="molecule type" value="Genomic_DNA"/>
</dbReference>
<comment type="caution">
    <text evidence="8">The sequence shown here is derived from an EMBL/GenBank/DDBJ whole genome shotgun (WGS) entry which is preliminary data.</text>
</comment>
<evidence type="ECO:0000256" key="2">
    <source>
        <dbReference type="ARBA" id="ARBA00010617"/>
    </source>
</evidence>
<gene>
    <name evidence="8" type="ORF">NA57DRAFT_35606</name>
</gene>
<dbReference type="InterPro" id="IPR050121">
    <property type="entry name" value="Cytochrome_P450_monoxygenase"/>
</dbReference>
<accession>A0A9P4IPF0</accession>
<dbReference type="PANTHER" id="PTHR24305:SF210">
    <property type="entry name" value="CYTOCHROME P450 MONOOXYGENASE ASQL-RELATED"/>
    <property type="match status" value="1"/>
</dbReference>
<dbReference type="CDD" id="cd11058">
    <property type="entry name" value="CYP60B-like"/>
    <property type="match status" value="1"/>
</dbReference>
<dbReference type="InterPro" id="IPR036396">
    <property type="entry name" value="Cyt_P450_sf"/>
</dbReference>
<evidence type="ECO:0000313" key="8">
    <source>
        <dbReference type="EMBL" id="KAF2101851.1"/>
    </source>
</evidence>
<dbReference type="SUPFAM" id="SSF48264">
    <property type="entry name" value="Cytochrome P450"/>
    <property type="match status" value="1"/>
</dbReference>
<dbReference type="Pfam" id="PF00067">
    <property type="entry name" value="p450"/>
    <property type="match status" value="1"/>
</dbReference>
<dbReference type="PRINTS" id="PR00463">
    <property type="entry name" value="EP450I"/>
</dbReference>
<feature type="transmembrane region" description="Helical" evidence="7">
    <location>
        <begin position="12"/>
        <end position="35"/>
    </location>
</feature>
<evidence type="ECO:0000256" key="4">
    <source>
        <dbReference type="ARBA" id="ARBA00022723"/>
    </source>
</evidence>
<keyword evidence="3 6" id="KW-0349">Heme</keyword>
<evidence type="ECO:0000256" key="7">
    <source>
        <dbReference type="SAM" id="Phobius"/>
    </source>
</evidence>
<dbReference type="Gene3D" id="1.10.630.10">
    <property type="entry name" value="Cytochrome P450"/>
    <property type="match status" value="1"/>
</dbReference>
<dbReference type="GO" id="GO:0005506">
    <property type="term" value="F:iron ion binding"/>
    <property type="evidence" value="ECO:0007669"/>
    <property type="project" value="InterPro"/>
</dbReference>
<dbReference type="Proteomes" id="UP000799772">
    <property type="component" value="Unassembled WGS sequence"/>
</dbReference>
<dbReference type="GO" id="GO:0016705">
    <property type="term" value="F:oxidoreductase activity, acting on paired donors, with incorporation or reduction of molecular oxygen"/>
    <property type="evidence" value="ECO:0007669"/>
    <property type="project" value="InterPro"/>
</dbReference>
<feature type="binding site" description="axial binding residue" evidence="6">
    <location>
        <position position="462"/>
    </location>
    <ligand>
        <name>heme</name>
        <dbReference type="ChEBI" id="CHEBI:30413"/>
    </ligand>
    <ligandPart>
        <name>Fe</name>
        <dbReference type="ChEBI" id="CHEBI:18248"/>
    </ligandPart>
</feature>
<dbReference type="InterPro" id="IPR002401">
    <property type="entry name" value="Cyt_P450_E_grp-I"/>
</dbReference>
<dbReference type="PANTHER" id="PTHR24305">
    <property type="entry name" value="CYTOCHROME P450"/>
    <property type="match status" value="1"/>
</dbReference>
<reference evidence="8" key="1">
    <citation type="journal article" date="2020" name="Stud. Mycol.">
        <title>101 Dothideomycetes genomes: a test case for predicting lifestyles and emergence of pathogens.</title>
        <authorList>
            <person name="Haridas S."/>
            <person name="Albert R."/>
            <person name="Binder M."/>
            <person name="Bloem J."/>
            <person name="Labutti K."/>
            <person name="Salamov A."/>
            <person name="Andreopoulos B."/>
            <person name="Baker S."/>
            <person name="Barry K."/>
            <person name="Bills G."/>
            <person name="Bluhm B."/>
            <person name="Cannon C."/>
            <person name="Castanera R."/>
            <person name="Culley D."/>
            <person name="Daum C."/>
            <person name="Ezra D."/>
            <person name="Gonzalez J."/>
            <person name="Henrissat B."/>
            <person name="Kuo A."/>
            <person name="Liang C."/>
            <person name="Lipzen A."/>
            <person name="Lutzoni F."/>
            <person name="Magnuson J."/>
            <person name="Mondo S."/>
            <person name="Nolan M."/>
            <person name="Ohm R."/>
            <person name="Pangilinan J."/>
            <person name="Park H.-J."/>
            <person name="Ramirez L."/>
            <person name="Alfaro M."/>
            <person name="Sun H."/>
            <person name="Tritt A."/>
            <person name="Yoshinaga Y."/>
            <person name="Zwiers L.-H."/>
            <person name="Turgeon B."/>
            <person name="Goodwin S."/>
            <person name="Spatafora J."/>
            <person name="Crous P."/>
            <person name="Grigoriev I."/>
        </authorList>
    </citation>
    <scope>NUCLEOTIDE SEQUENCE</scope>
    <source>
        <strain evidence="8">CBS 133067</strain>
    </source>
</reference>
<keyword evidence="7" id="KW-0812">Transmembrane</keyword>
<keyword evidence="9" id="KW-1185">Reference proteome</keyword>
<keyword evidence="4 6" id="KW-0479">Metal-binding</keyword>
<organism evidence="8 9">
    <name type="scientific">Rhizodiscina lignyota</name>
    <dbReference type="NCBI Taxonomy" id="1504668"/>
    <lineage>
        <taxon>Eukaryota</taxon>
        <taxon>Fungi</taxon>
        <taxon>Dikarya</taxon>
        <taxon>Ascomycota</taxon>
        <taxon>Pezizomycotina</taxon>
        <taxon>Dothideomycetes</taxon>
        <taxon>Pleosporomycetidae</taxon>
        <taxon>Aulographales</taxon>
        <taxon>Rhizodiscinaceae</taxon>
        <taxon>Rhizodiscina</taxon>
    </lineage>
</organism>
<evidence type="ECO:0000313" key="9">
    <source>
        <dbReference type="Proteomes" id="UP000799772"/>
    </source>
</evidence>
<dbReference type="PRINTS" id="PR00385">
    <property type="entry name" value="P450"/>
</dbReference>
<dbReference type="GO" id="GO:0020037">
    <property type="term" value="F:heme binding"/>
    <property type="evidence" value="ECO:0007669"/>
    <property type="project" value="InterPro"/>
</dbReference>
<comment type="cofactor">
    <cofactor evidence="1 6">
        <name>heme</name>
        <dbReference type="ChEBI" id="CHEBI:30413"/>
    </cofactor>
</comment>
<evidence type="ECO:0000256" key="3">
    <source>
        <dbReference type="ARBA" id="ARBA00022617"/>
    </source>
</evidence>
<comment type="similarity">
    <text evidence="2">Belongs to the cytochrome P450 family.</text>
</comment>
<dbReference type="GO" id="GO:0004497">
    <property type="term" value="F:monooxygenase activity"/>
    <property type="evidence" value="ECO:0007669"/>
    <property type="project" value="InterPro"/>
</dbReference>
<dbReference type="InterPro" id="IPR001128">
    <property type="entry name" value="Cyt_P450"/>
</dbReference>
<evidence type="ECO:0000256" key="1">
    <source>
        <dbReference type="ARBA" id="ARBA00001971"/>
    </source>
</evidence>
<name>A0A9P4IPF0_9PEZI</name>
<protein>
    <submittedName>
        <fullName evidence="8">Benzoate 4-monooxygenase cytochrome P450</fullName>
    </submittedName>
</protein>
<dbReference type="OrthoDB" id="1470350at2759"/>
<keyword evidence="5 6" id="KW-0408">Iron</keyword>
<evidence type="ECO:0000256" key="6">
    <source>
        <dbReference type="PIRSR" id="PIRSR602401-1"/>
    </source>
</evidence>
<dbReference type="AlphaFoldDB" id="A0A9P4IPF0"/>
<proteinExistence type="inferred from homology"/>
<sequence length="518" mass="58689">MYGWWNTNSAGALLKVVLFYSILLPVIESVVIFAYNAVYNVFRSPLAAYPGPLLWAMSPIPHELSKLRGRNHTDTLALHNRYGPVVRIAPNELSFNTAQAFKDVFNTNAFSKDPALYSPTPNGTRHLNSARDDDDHKRMRRTIAPAFTDEAVRAHEGVVASLSDTFINELKKRALSGRTLNVDMKMWFNAATFDIGAQLIFGESFCSMQNGRLHPWIKLIFDYIRAQSSLETLARIIGPDWIQYLRSKLSKIQRQKMRWHFDHVSAKVETRLAQGTELKDWMTPALKTGILKDAPGVKVSSGMTRDELDANAHFMIIAASETTATTLSGILYFLCTSPDVLKRLTAEIRDSFLNDSDITFASTRDMKFLNACISEGLRLYPPVPMGVPRLAPLGGARVDGYFVPEGTVVRVCLYACARHASNFASPDKFDPGRWLDMPNGTPAMGSDNFDASQPFFRGPRKCLGEKFAWAQMRMILVKLLWGFDIELKQESRRWMEEQLCFYLWHKGPLWVRLRERSD</sequence>
<keyword evidence="7" id="KW-0472">Membrane</keyword>
<evidence type="ECO:0000256" key="5">
    <source>
        <dbReference type="ARBA" id="ARBA00023004"/>
    </source>
</evidence>
<keyword evidence="7" id="KW-1133">Transmembrane helix</keyword>